<dbReference type="Pfam" id="PF00400">
    <property type="entry name" value="WD40"/>
    <property type="match status" value="2"/>
</dbReference>
<reference evidence="4" key="1">
    <citation type="submission" date="2020-08" db="EMBL/GenBank/DDBJ databases">
        <title>Multicomponent nature underlies the extraordinary mechanical properties of spider dragline silk.</title>
        <authorList>
            <person name="Kono N."/>
            <person name="Nakamura H."/>
            <person name="Mori M."/>
            <person name="Yoshida Y."/>
            <person name="Ohtoshi R."/>
            <person name="Malay A.D."/>
            <person name="Moran D.A.P."/>
            <person name="Tomita M."/>
            <person name="Numata K."/>
            <person name="Arakawa K."/>
        </authorList>
    </citation>
    <scope>NUCLEOTIDE SEQUENCE</scope>
</reference>
<dbReference type="InterPro" id="IPR051242">
    <property type="entry name" value="WD-EF-hand_domain"/>
</dbReference>
<dbReference type="InterPro" id="IPR015943">
    <property type="entry name" value="WD40/YVTN_repeat-like_dom_sf"/>
</dbReference>
<keyword evidence="2" id="KW-0677">Repeat</keyword>
<dbReference type="PANTHER" id="PTHR44324:SF4">
    <property type="entry name" value="WD40 REPEAT DOMAIN 95"/>
    <property type="match status" value="1"/>
</dbReference>
<dbReference type="InterPro" id="IPR020472">
    <property type="entry name" value="WD40_PAC1"/>
</dbReference>
<dbReference type="Proteomes" id="UP000886998">
    <property type="component" value="Unassembled WGS sequence"/>
</dbReference>
<dbReference type="SMART" id="SM00320">
    <property type="entry name" value="WD40"/>
    <property type="match status" value="7"/>
</dbReference>
<organism evidence="4 5">
    <name type="scientific">Trichonephila inaurata madagascariensis</name>
    <dbReference type="NCBI Taxonomy" id="2747483"/>
    <lineage>
        <taxon>Eukaryota</taxon>
        <taxon>Metazoa</taxon>
        <taxon>Ecdysozoa</taxon>
        <taxon>Arthropoda</taxon>
        <taxon>Chelicerata</taxon>
        <taxon>Arachnida</taxon>
        <taxon>Araneae</taxon>
        <taxon>Araneomorphae</taxon>
        <taxon>Entelegynae</taxon>
        <taxon>Araneoidea</taxon>
        <taxon>Nephilidae</taxon>
        <taxon>Trichonephila</taxon>
        <taxon>Trichonephila inaurata</taxon>
    </lineage>
</organism>
<keyword evidence="1 3" id="KW-0853">WD repeat</keyword>
<dbReference type="PROSITE" id="PS50294">
    <property type="entry name" value="WD_REPEATS_REGION"/>
    <property type="match status" value="2"/>
</dbReference>
<evidence type="ECO:0000313" key="4">
    <source>
        <dbReference type="EMBL" id="GFS42369.1"/>
    </source>
</evidence>
<dbReference type="PROSITE" id="PS00678">
    <property type="entry name" value="WD_REPEATS_1"/>
    <property type="match status" value="1"/>
</dbReference>
<proteinExistence type="predicted"/>
<feature type="repeat" description="WD" evidence="3">
    <location>
        <begin position="336"/>
        <end position="361"/>
    </location>
</feature>
<comment type="caution">
    <text evidence="4">The sequence shown here is derived from an EMBL/GenBank/DDBJ whole genome shotgun (WGS) entry which is preliminary data.</text>
</comment>
<dbReference type="OrthoDB" id="6426869at2759"/>
<dbReference type="InterPro" id="IPR019775">
    <property type="entry name" value="WD40_repeat_CS"/>
</dbReference>
<keyword evidence="5" id="KW-1185">Reference proteome</keyword>
<dbReference type="InterPro" id="IPR036322">
    <property type="entry name" value="WD40_repeat_dom_sf"/>
</dbReference>
<sequence>MHHGVRCQDSIFEWTIYEELEDVAVEVAGHFVSLSRSGLLAFWRRDLTKRFETKIAVLDDGDKMTTMSTGLACLPRYKMVAVATTAADIRFFSSDTYRFEHKFSILWLPAVLVNMHCYNSEKLSCGDFMGKVYIINLFEDFFKRVRRRANHLGPQKVTFEDLKKGRMLGLKFQSTAKSHLTNVAKETLTGHFNSVTHVLVDEKRLYLISADRDRIIRIWNLRTPRCLQVLKFKESEFSERQVFASVFLDPDYDRLIVATSRIAVLNSSHKEIRKTAHPDSELVIFVGYSSVFECFITVGNKASVSMWDSQSFSLIHEFTNTHVTFNKEGIIQIVDVTAAGFDPSERRLITAARDGTIKVWNFHLGICLRKFKAKFSVLALSFVDFQIFAAGSSGLISIFYDDGEATIEDTEWKPIDKQTIVSVDTYSQNFLASATSQGEIMVWLWKNADVKLRVKEDLEGPTIPEDPDYPAKAVVKDRKNSSISQILFLRTREMDDSIGNLVSCGIDGRIRFWSVMCTQKVNKWRLLSKFRAVFRECDGVLCIATDRKNKYLFSGDSMGYIRVYDLEDYYALYGSVPSNAKKPKMQNYEKYPFLRLQRLIQYNHSQHSKFDAEGGREFGFAPLLLNCFRAHMGALLKVTYSNETEIVVTAARHGSIRLWKTSGTYIGHLGTDEIMPKFKHMPPDIQAIASPLTLHVFNNGRKPHWERAMNALKRCRLGHTSEETEEKPFAWIKKKDVVTKEFSEDFTLHRELEKRLPRFPGTTALKLQLHNVQNIGIDDK</sequence>
<protein>
    <submittedName>
        <fullName evidence="4">WD repeat-containing protein on Y chromosome</fullName>
    </submittedName>
</protein>
<evidence type="ECO:0000256" key="2">
    <source>
        <dbReference type="ARBA" id="ARBA00022737"/>
    </source>
</evidence>
<dbReference type="SUPFAM" id="SSF50978">
    <property type="entry name" value="WD40 repeat-like"/>
    <property type="match status" value="2"/>
</dbReference>
<dbReference type="PROSITE" id="PS50082">
    <property type="entry name" value="WD_REPEATS_2"/>
    <property type="match status" value="3"/>
</dbReference>
<dbReference type="InterPro" id="IPR001680">
    <property type="entry name" value="WD40_rpt"/>
</dbReference>
<name>A0A8X6J789_9ARAC</name>
<dbReference type="Gene3D" id="2.130.10.10">
    <property type="entry name" value="YVTN repeat-like/Quinoprotein amine dehydrogenase"/>
    <property type="match status" value="3"/>
</dbReference>
<feature type="repeat" description="WD" evidence="3">
    <location>
        <begin position="188"/>
        <end position="229"/>
    </location>
</feature>
<dbReference type="PRINTS" id="PR00320">
    <property type="entry name" value="GPROTEINBRPT"/>
</dbReference>
<dbReference type="PANTHER" id="PTHR44324">
    <property type="entry name" value="WD40 REPEAT DOMAIN 95"/>
    <property type="match status" value="1"/>
</dbReference>
<evidence type="ECO:0000313" key="5">
    <source>
        <dbReference type="Proteomes" id="UP000886998"/>
    </source>
</evidence>
<dbReference type="EMBL" id="BMAV01025547">
    <property type="protein sequence ID" value="GFS42369.1"/>
    <property type="molecule type" value="Genomic_DNA"/>
</dbReference>
<dbReference type="AlphaFoldDB" id="A0A8X6J789"/>
<evidence type="ECO:0000256" key="3">
    <source>
        <dbReference type="PROSITE-ProRule" id="PRU00221"/>
    </source>
</evidence>
<accession>A0A8X6J789</accession>
<gene>
    <name evidence="4" type="primary">WDY</name>
    <name evidence="4" type="ORF">TNIN_101661</name>
</gene>
<evidence type="ECO:0000256" key="1">
    <source>
        <dbReference type="ARBA" id="ARBA00022574"/>
    </source>
</evidence>
<feature type="repeat" description="WD" evidence="3">
    <location>
        <begin position="628"/>
        <end position="660"/>
    </location>
</feature>